<evidence type="ECO:0000256" key="4">
    <source>
        <dbReference type="SAM" id="Phobius"/>
    </source>
</evidence>
<organism evidence="6 7">
    <name type="scientific">Fusarium avenaceum</name>
    <dbReference type="NCBI Taxonomy" id="40199"/>
    <lineage>
        <taxon>Eukaryota</taxon>
        <taxon>Fungi</taxon>
        <taxon>Dikarya</taxon>
        <taxon>Ascomycota</taxon>
        <taxon>Pezizomycotina</taxon>
        <taxon>Sordariomycetes</taxon>
        <taxon>Hypocreomycetidae</taxon>
        <taxon>Hypocreales</taxon>
        <taxon>Nectriaceae</taxon>
        <taxon>Fusarium</taxon>
        <taxon>Fusarium tricinctum species complex</taxon>
    </lineage>
</organism>
<keyword evidence="4" id="KW-0812">Transmembrane</keyword>
<name>A0A9P7GQA2_9HYPO</name>
<dbReference type="Pfam" id="PF24681">
    <property type="entry name" value="Kelch_KLHDC2_KLHL20_DRC7"/>
    <property type="match status" value="1"/>
</dbReference>
<feature type="region of interest" description="Disordered" evidence="3">
    <location>
        <begin position="543"/>
        <end position="562"/>
    </location>
</feature>
<dbReference type="PANTHER" id="PTHR47435">
    <property type="entry name" value="KELCH REPEAT PROTEIN (AFU_ORTHOLOGUE AFUA_5G12780)"/>
    <property type="match status" value="1"/>
</dbReference>
<feature type="compositionally biased region" description="Low complexity" evidence="3">
    <location>
        <begin position="434"/>
        <end position="457"/>
    </location>
</feature>
<accession>A0A9P7GQA2</accession>
<feature type="signal peptide" evidence="5">
    <location>
        <begin position="1"/>
        <end position="23"/>
    </location>
</feature>
<evidence type="ECO:0000256" key="2">
    <source>
        <dbReference type="ARBA" id="ARBA00023004"/>
    </source>
</evidence>
<feature type="region of interest" description="Disordered" evidence="3">
    <location>
        <begin position="434"/>
        <end position="465"/>
    </location>
</feature>
<protein>
    <recommendedName>
        <fullName evidence="8">Kelch repeat-containing protein</fullName>
    </recommendedName>
</protein>
<dbReference type="EMBL" id="JAGPUO010000048">
    <property type="protein sequence ID" value="KAG5654834.1"/>
    <property type="molecule type" value="Genomic_DNA"/>
</dbReference>
<comment type="caution">
    <text evidence="6">The sequence shown here is derived from an EMBL/GenBank/DDBJ whole genome shotgun (WGS) entry which is preliminary data.</text>
</comment>
<keyword evidence="5" id="KW-0732">Signal</keyword>
<dbReference type="Proteomes" id="UP000782241">
    <property type="component" value="Unassembled WGS sequence"/>
</dbReference>
<evidence type="ECO:0000256" key="5">
    <source>
        <dbReference type="SAM" id="SignalP"/>
    </source>
</evidence>
<dbReference type="CDD" id="cd21699">
    <property type="entry name" value="JMTM_APP_like"/>
    <property type="match status" value="1"/>
</dbReference>
<dbReference type="SUPFAM" id="SSF117281">
    <property type="entry name" value="Kelch motif"/>
    <property type="match status" value="1"/>
</dbReference>
<evidence type="ECO:0008006" key="8">
    <source>
        <dbReference type="Google" id="ProtNLM"/>
    </source>
</evidence>
<evidence type="ECO:0000313" key="6">
    <source>
        <dbReference type="EMBL" id="KAG5654834.1"/>
    </source>
</evidence>
<sequence>MGASTNFPSFLLLLWFLVSSCLGQNDPVKNFCRRWGHQSAVVDRKLYIDGGLINYEDATSNLTNTFLSFNDLDVVNSGGMPPFYANISKNATIPSVNGGILWEDSINKRLYLYGGEYYSTTPQSFDLYSYDILYNKWDSYGSPPDEVQAASYGAGVSISSRGEAYYYGGWLSNASIKGWSGPPRASNGLIKYEMDSNTWSNITGPDDTGRAEGAMVFLPVGDGGMLVYFGGAKDLYGNGTLTPQPLDEIFLFDVANAKWYTQKTSGNTPDNRRRFCGGATWAKDQSSYNIYIYGGGGFPDSAGYDDIYILTIPSFQWIRGPYPTYKNGTGAFPKSMMSCNVIDDAQMLVIGGTYSNATDKVCDVPSIQGAHNMNLGKQNKEDAIWALYQPKLTTYVVPIDIRTAVGGSSAGGATETTPVSGFDAPDLAVQMERTAASGTRTATRATATGTKKTAPPAQTSNPPSSGLSTGAIAGIAVGCSVVFILALAGCVVLIYRRRKYHGQGRVVAAPPPRNDMTMAGTAGTGGWASPVAPSYNGGQVWPAHPPSELTSEHRSPDMHQRMSPKNDFQVTAGGGGVPPVELAGEGNMHDYHDGLSPMSGTSPHNEWANRY</sequence>
<evidence type="ECO:0000256" key="1">
    <source>
        <dbReference type="ARBA" id="ARBA00022737"/>
    </source>
</evidence>
<dbReference type="GO" id="GO:0019760">
    <property type="term" value="P:glucosinolate metabolic process"/>
    <property type="evidence" value="ECO:0007669"/>
    <property type="project" value="UniProtKB-ARBA"/>
</dbReference>
<dbReference type="Gene3D" id="2.120.10.80">
    <property type="entry name" value="Kelch-type beta propeller"/>
    <property type="match status" value="2"/>
</dbReference>
<feature type="transmembrane region" description="Helical" evidence="4">
    <location>
        <begin position="471"/>
        <end position="495"/>
    </location>
</feature>
<dbReference type="InterPro" id="IPR015915">
    <property type="entry name" value="Kelch-typ_b-propeller"/>
</dbReference>
<keyword evidence="1" id="KW-0677">Repeat</keyword>
<keyword evidence="7" id="KW-1185">Reference proteome</keyword>
<dbReference type="AlphaFoldDB" id="A0A9P7GQA2"/>
<keyword evidence="4" id="KW-1133">Transmembrane helix</keyword>
<keyword evidence="4" id="KW-0472">Membrane</keyword>
<evidence type="ECO:0000256" key="3">
    <source>
        <dbReference type="SAM" id="MobiDB-lite"/>
    </source>
</evidence>
<evidence type="ECO:0000313" key="7">
    <source>
        <dbReference type="Proteomes" id="UP000782241"/>
    </source>
</evidence>
<dbReference type="PANTHER" id="PTHR47435:SF4">
    <property type="entry name" value="KELCH REPEAT PROTEIN (AFU_ORTHOLOGUE AFUA_5G12780)"/>
    <property type="match status" value="1"/>
</dbReference>
<feature type="compositionally biased region" description="Basic and acidic residues" evidence="3">
    <location>
        <begin position="550"/>
        <end position="560"/>
    </location>
</feature>
<proteinExistence type="predicted"/>
<gene>
    <name evidence="6" type="ORF">KAF25_009211</name>
</gene>
<keyword evidence="2" id="KW-0408">Iron</keyword>
<reference evidence="6" key="1">
    <citation type="submission" date="2021-04" db="EMBL/GenBank/DDBJ databases">
        <title>Draft genome of Fusarium avenaceum strain F156N33, isolated from an atmospheric sample in Virginia.</title>
        <authorList>
            <person name="Yang S."/>
            <person name="Vinatzer B.A."/>
            <person name="Coleman J."/>
        </authorList>
    </citation>
    <scope>NUCLEOTIDE SEQUENCE</scope>
    <source>
        <strain evidence="6">F156N33</strain>
    </source>
</reference>
<feature type="chain" id="PRO_5040469151" description="Kelch repeat-containing protein" evidence="5">
    <location>
        <begin position="24"/>
        <end position="611"/>
    </location>
</feature>